<sequence>MENKYGFKFKNYYKRLDAVEQWEKGRDPLSVKKSDTKKPKLTTIKDNDWMKSYKGELSPSQALERFHKLKAEEKKQRLLEELKNIDLLW</sequence>
<keyword evidence="2" id="KW-1185">Reference proteome</keyword>
<evidence type="ECO:0000313" key="1">
    <source>
        <dbReference type="EMBL" id="MEA0971385.1"/>
    </source>
</evidence>
<comment type="caution">
    <text evidence="1">The sequence shown here is derived from an EMBL/GenBank/DDBJ whole genome shotgun (WGS) entry which is preliminary data.</text>
</comment>
<protein>
    <recommendedName>
        <fullName evidence="3">Transposase</fullName>
    </recommendedName>
</protein>
<proteinExistence type="predicted"/>
<dbReference type="Proteomes" id="UP001291687">
    <property type="component" value="Unassembled WGS sequence"/>
</dbReference>
<organism evidence="1 2">
    <name type="scientific">Candidatus Megaera venefica</name>
    <dbReference type="NCBI Taxonomy" id="2055910"/>
    <lineage>
        <taxon>Bacteria</taxon>
        <taxon>Pseudomonadati</taxon>
        <taxon>Pseudomonadota</taxon>
        <taxon>Alphaproteobacteria</taxon>
        <taxon>Rickettsiales</taxon>
        <taxon>Rickettsiaceae</taxon>
        <taxon>Candidatus Megaera</taxon>
    </lineage>
</organism>
<evidence type="ECO:0000313" key="2">
    <source>
        <dbReference type="Proteomes" id="UP001291687"/>
    </source>
</evidence>
<dbReference type="EMBL" id="JARJFB010000126">
    <property type="protein sequence ID" value="MEA0971385.1"/>
    <property type="molecule type" value="Genomic_DNA"/>
</dbReference>
<reference evidence="1 2" key="1">
    <citation type="submission" date="2023-03" db="EMBL/GenBank/DDBJ databases">
        <title>Host association and intracellularity evolved multiple times independently in the Rickettsiales.</title>
        <authorList>
            <person name="Castelli M."/>
            <person name="Nardi T."/>
            <person name="Gammuto L."/>
            <person name="Bellinzona G."/>
            <person name="Sabaneyeva E."/>
            <person name="Potekhin A."/>
            <person name="Serra V."/>
            <person name="Petroni G."/>
            <person name="Sassera D."/>
        </authorList>
    </citation>
    <scope>NUCLEOTIDE SEQUENCE [LARGE SCALE GENOMIC DNA]</scope>
    <source>
        <strain evidence="1 2">Sr 2-6</strain>
    </source>
</reference>
<gene>
    <name evidence="1" type="ORF">Megvenef_01362</name>
</gene>
<name>A0ABU5NDZ0_9RICK</name>
<accession>A0ABU5NDZ0</accession>
<evidence type="ECO:0008006" key="3">
    <source>
        <dbReference type="Google" id="ProtNLM"/>
    </source>
</evidence>